<sequence length="103" mass="11156">MSPDVMAYNVMFRKIRYSRNYEAKNVCLTTTIVSAHLAAATKAISNTFYKAFQLIGTTTTSHYKDYINSKHLTLCCALSPHVGGGPPPTASIGLAPSLNNDNS</sequence>
<accession>A0A034W3T6</accession>
<reference evidence="1" key="1">
    <citation type="journal article" date="2014" name="BMC Genomics">
        <title>Characterizing the developmental transcriptome of the oriental fruit fly, Bactrocera dorsalis (Diptera: Tephritidae) through comparative genomic analysis with Drosophila melanogaster utilizing modENCODE datasets.</title>
        <authorList>
            <person name="Geib S.M."/>
            <person name="Calla B."/>
            <person name="Hall B."/>
            <person name="Hou S."/>
            <person name="Manoukis N.C."/>
        </authorList>
    </citation>
    <scope>NUCLEOTIDE SEQUENCE</scope>
    <source>
        <strain evidence="1">Punador</strain>
    </source>
</reference>
<protein>
    <submittedName>
        <fullName evidence="1">Uncharacterized protein</fullName>
    </submittedName>
</protein>
<dbReference type="EMBL" id="GAKP01009571">
    <property type="protein sequence ID" value="JAC49381.1"/>
    <property type="molecule type" value="Transcribed_RNA"/>
</dbReference>
<proteinExistence type="predicted"/>
<dbReference type="EMBL" id="GAKP01009573">
    <property type="protein sequence ID" value="JAC49379.1"/>
    <property type="molecule type" value="Transcribed_RNA"/>
</dbReference>
<organism evidence="1">
    <name type="scientific">Bactrocera dorsalis</name>
    <name type="common">Oriental fruit fly</name>
    <name type="synonym">Dacus dorsalis</name>
    <dbReference type="NCBI Taxonomy" id="27457"/>
    <lineage>
        <taxon>Eukaryota</taxon>
        <taxon>Metazoa</taxon>
        <taxon>Ecdysozoa</taxon>
        <taxon>Arthropoda</taxon>
        <taxon>Hexapoda</taxon>
        <taxon>Insecta</taxon>
        <taxon>Pterygota</taxon>
        <taxon>Neoptera</taxon>
        <taxon>Endopterygota</taxon>
        <taxon>Diptera</taxon>
        <taxon>Brachycera</taxon>
        <taxon>Muscomorpha</taxon>
        <taxon>Tephritoidea</taxon>
        <taxon>Tephritidae</taxon>
        <taxon>Bactrocera</taxon>
        <taxon>Bactrocera</taxon>
    </lineage>
</organism>
<evidence type="ECO:0000313" key="1">
    <source>
        <dbReference type="EMBL" id="JAC49379.1"/>
    </source>
</evidence>
<dbReference type="AlphaFoldDB" id="A0A034W3T6"/>
<name>A0A034W3T6_BACDO</name>